<keyword evidence="2" id="KW-1185">Reference proteome</keyword>
<proteinExistence type="predicted"/>
<name>A0AC61S5H7_9BACT</name>
<gene>
    <name evidence="1" type="ORF">E5990_06380</name>
</gene>
<protein>
    <submittedName>
        <fullName evidence="1">MBL fold metallo-hydrolase</fullName>
    </submittedName>
</protein>
<sequence>MAKKISIDSFRQPSLFDAFDLVPPANQPQMPVHPDIERLARQHATEKQQMPFGPVVTQPVPNKFVFMSLGSGSSGNCSYIGDARSGFLVDAGVDAAKVTEALRARNIPMSHVKGICITHDHSDHMRYVYTLLRHNKHMRLYCTPRALTGMLRRHNVSRRLKDYQTNIYKEIPFEIDNFTITAFEVQHDGTDNAGFYIQHDDRAMTIATDLGCISARADHYMRQTDYMVIESNYDLNMLRFGPYPEYLKARIRACNGHMDNAETAQYLADIHSPRLKYIFLCHLSQDNNSPEVALSEVRNALHNRGLTIGSASGTPADMEADVQLVALPRFDPSPLYTFRPKQ</sequence>
<accession>A0AC61S5H7</accession>
<dbReference type="EMBL" id="SSTG01000067">
    <property type="protein sequence ID" value="THG50761.1"/>
    <property type="molecule type" value="Genomic_DNA"/>
</dbReference>
<reference evidence="1" key="1">
    <citation type="submission" date="2019-04" db="EMBL/GenBank/DDBJ databases">
        <title>Microbes associate with the intestines of laboratory mice.</title>
        <authorList>
            <person name="Navarre W."/>
            <person name="Wong E."/>
            <person name="Huang K.C."/>
            <person name="Tropini C."/>
            <person name="Ng K."/>
            <person name="Yu B."/>
        </authorList>
    </citation>
    <scope>NUCLEOTIDE SEQUENCE</scope>
    <source>
        <strain evidence="1">NM86_A22</strain>
    </source>
</reference>
<comment type="caution">
    <text evidence="1">The sequence shown here is derived from an EMBL/GenBank/DDBJ whole genome shotgun (WGS) entry which is preliminary data.</text>
</comment>
<evidence type="ECO:0000313" key="1">
    <source>
        <dbReference type="EMBL" id="THG50761.1"/>
    </source>
</evidence>
<evidence type="ECO:0000313" key="2">
    <source>
        <dbReference type="Proteomes" id="UP000305401"/>
    </source>
</evidence>
<organism evidence="1 2">
    <name type="scientific">Muribaculum caecicola</name>
    <dbReference type="NCBI Taxonomy" id="3038144"/>
    <lineage>
        <taxon>Bacteria</taxon>
        <taxon>Pseudomonadati</taxon>
        <taxon>Bacteroidota</taxon>
        <taxon>Bacteroidia</taxon>
        <taxon>Bacteroidales</taxon>
        <taxon>Muribaculaceae</taxon>
        <taxon>Muribaculum</taxon>
    </lineage>
</organism>
<dbReference type="Proteomes" id="UP000305401">
    <property type="component" value="Unassembled WGS sequence"/>
</dbReference>